<dbReference type="SUPFAM" id="SSF57829">
    <property type="entry name" value="Zn-binding ribosomal proteins"/>
    <property type="match status" value="1"/>
</dbReference>
<protein>
    <recommendedName>
        <fullName evidence="4">Large ribosomal subunit protein bL32</fullName>
    </recommendedName>
</protein>
<gene>
    <name evidence="5" type="primary">rpmF</name>
    <name evidence="5" type="ORF">ENR01_00065</name>
</gene>
<evidence type="ECO:0000256" key="4">
    <source>
        <dbReference type="ARBA" id="ARBA00035178"/>
    </source>
</evidence>
<dbReference type="AlphaFoldDB" id="A0A831YZ06"/>
<dbReference type="EMBL" id="DSPJ01000003">
    <property type="protein sequence ID" value="HEX61550.1"/>
    <property type="molecule type" value="Genomic_DNA"/>
</dbReference>
<reference evidence="5" key="1">
    <citation type="journal article" date="2020" name="mSystems">
        <title>Genome- and Community-Level Interaction Insights into Carbon Utilization and Element Cycling Functions of Hydrothermarchaeota in Hydrothermal Sediment.</title>
        <authorList>
            <person name="Zhou Z."/>
            <person name="Liu Y."/>
            <person name="Xu W."/>
            <person name="Pan J."/>
            <person name="Luo Z.H."/>
            <person name="Li M."/>
        </authorList>
    </citation>
    <scope>NUCLEOTIDE SEQUENCE [LARGE SCALE GENOMIC DNA]</scope>
    <source>
        <strain evidence="5">SpSt-361</strain>
    </source>
</reference>
<evidence type="ECO:0000256" key="1">
    <source>
        <dbReference type="ARBA" id="ARBA00008560"/>
    </source>
</evidence>
<name>A0A831YZ06_UNCKA</name>
<keyword evidence="3" id="KW-0687">Ribonucleoprotein</keyword>
<proteinExistence type="inferred from homology"/>
<accession>A0A831YZ06</accession>
<dbReference type="Pfam" id="PF01783">
    <property type="entry name" value="Ribosomal_L32p"/>
    <property type="match status" value="1"/>
</dbReference>
<evidence type="ECO:0000256" key="2">
    <source>
        <dbReference type="ARBA" id="ARBA00022980"/>
    </source>
</evidence>
<evidence type="ECO:0000256" key="3">
    <source>
        <dbReference type="ARBA" id="ARBA00023274"/>
    </source>
</evidence>
<evidence type="ECO:0000313" key="5">
    <source>
        <dbReference type="EMBL" id="HEX61550.1"/>
    </source>
</evidence>
<comment type="similarity">
    <text evidence="1">Belongs to the bacterial ribosomal protein bL32 family.</text>
</comment>
<dbReference type="GO" id="GO:0003735">
    <property type="term" value="F:structural constituent of ribosome"/>
    <property type="evidence" value="ECO:0007669"/>
    <property type="project" value="InterPro"/>
</dbReference>
<keyword evidence="2 5" id="KW-0689">Ribosomal protein</keyword>
<dbReference type="InterPro" id="IPR002677">
    <property type="entry name" value="Ribosomal_bL32"/>
</dbReference>
<dbReference type="GO" id="GO:0015934">
    <property type="term" value="C:large ribosomal subunit"/>
    <property type="evidence" value="ECO:0007669"/>
    <property type="project" value="InterPro"/>
</dbReference>
<dbReference type="GO" id="GO:0006412">
    <property type="term" value="P:translation"/>
    <property type="evidence" value="ECO:0007669"/>
    <property type="project" value="InterPro"/>
</dbReference>
<comment type="caution">
    <text evidence="5">The sequence shown here is derived from an EMBL/GenBank/DDBJ whole genome shotgun (WGS) entry which is preliminary data.</text>
</comment>
<dbReference type="InterPro" id="IPR011332">
    <property type="entry name" value="Ribosomal_zn-bd"/>
</dbReference>
<organism evidence="5">
    <name type="scientific">candidate division WWE3 bacterium</name>
    <dbReference type="NCBI Taxonomy" id="2053526"/>
    <lineage>
        <taxon>Bacteria</taxon>
        <taxon>Katanobacteria</taxon>
    </lineage>
</organism>
<sequence length="50" mass="5872">MPPLPKRKFSPGRKKRRYFNKRFKPIATVKCPHCSAQKLPHRVCGECGKY</sequence>
<dbReference type="NCBIfam" id="TIGR01031">
    <property type="entry name" value="rpmF_bact"/>
    <property type="match status" value="1"/>
</dbReference>